<keyword evidence="7" id="KW-1185">Reference proteome</keyword>
<dbReference type="CDD" id="cd05367">
    <property type="entry name" value="SPR-like_SDR_c"/>
    <property type="match status" value="1"/>
</dbReference>
<evidence type="ECO:0000259" key="5">
    <source>
        <dbReference type="SMART" id="SM00822"/>
    </source>
</evidence>
<dbReference type="PANTHER" id="PTHR43008">
    <property type="entry name" value="BENZIL REDUCTASE"/>
    <property type="match status" value="1"/>
</dbReference>
<dbReference type="RefSeq" id="XP_019041322.1">
    <property type="nucleotide sequence ID" value="XM_019182952.1"/>
</dbReference>
<dbReference type="PROSITE" id="PS00061">
    <property type="entry name" value="ADH_SHORT"/>
    <property type="match status" value="1"/>
</dbReference>
<evidence type="ECO:0000313" key="7">
    <source>
        <dbReference type="Proteomes" id="UP000094112"/>
    </source>
</evidence>
<comment type="similarity">
    <text evidence="1 4">Belongs to the short-chain dehydrogenases/reductases (SDR) family.</text>
</comment>
<reference evidence="6 7" key="1">
    <citation type="journal article" date="2016" name="Proc. Natl. Acad. Sci. U.S.A.">
        <title>Comparative genomics of biotechnologically important yeasts.</title>
        <authorList>
            <person name="Riley R."/>
            <person name="Haridas S."/>
            <person name="Wolfe K.H."/>
            <person name="Lopes M.R."/>
            <person name="Hittinger C.T."/>
            <person name="Goeker M."/>
            <person name="Salamov A.A."/>
            <person name="Wisecaver J.H."/>
            <person name="Long T.M."/>
            <person name="Calvey C.H."/>
            <person name="Aerts A.L."/>
            <person name="Barry K.W."/>
            <person name="Choi C."/>
            <person name="Clum A."/>
            <person name="Coughlan A.Y."/>
            <person name="Deshpande S."/>
            <person name="Douglass A.P."/>
            <person name="Hanson S.J."/>
            <person name="Klenk H.-P."/>
            <person name="LaButti K.M."/>
            <person name="Lapidus A."/>
            <person name="Lindquist E.A."/>
            <person name="Lipzen A.M."/>
            <person name="Meier-Kolthoff J.P."/>
            <person name="Ohm R.A."/>
            <person name="Otillar R.P."/>
            <person name="Pangilinan J.L."/>
            <person name="Peng Y."/>
            <person name="Rokas A."/>
            <person name="Rosa C.A."/>
            <person name="Scheuner C."/>
            <person name="Sibirny A.A."/>
            <person name="Slot J.C."/>
            <person name="Stielow J.B."/>
            <person name="Sun H."/>
            <person name="Kurtzman C.P."/>
            <person name="Blackwell M."/>
            <person name="Grigoriev I.V."/>
            <person name="Jeffries T.W."/>
        </authorList>
    </citation>
    <scope>NUCLEOTIDE SEQUENCE [LARGE SCALE GENOMIC DNA]</scope>
    <source>
        <strain evidence="7">ATCC 58044 / CBS 1984 / NCYC 433 / NRRL Y-366-8</strain>
    </source>
</reference>
<dbReference type="PRINTS" id="PR00081">
    <property type="entry name" value="GDHRDH"/>
</dbReference>
<dbReference type="SMART" id="SM00822">
    <property type="entry name" value="PKS_KR"/>
    <property type="match status" value="1"/>
</dbReference>
<evidence type="ECO:0000313" key="6">
    <source>
        <dbReference type="EMBL" id="ODQ62115.1"/>
    </source>
</evidence>
<gene>
    <name evidence="6" type="ORF">WICANDRAFT_60179</name>
</gene>
<organism evidence="6 7">
    <name type="scientific">Wickerhamomyces anomalus (strain ATCC 58044 / CBS 1984 / NCYC 433 / NRRL Y-366-8)</name>
    <name type="common">Yeast</name>
    <name type="synonym">Hansenula anomala</name>
    <dbReference type="NCBI Taxonomy" id="683960"/>
    <lineage>
        <taxon>Eukaryota</taxon>
        <taxon>Fungi</taxon>
        <taxon>Dikarya</taxon>
        <taxon>Ascomycota</taxon>
        <taxon>Saccharomycotina</taxon>
        <taxon>Saccharomycetes</taxon>
        <taxon>Phaffomycetales</taxon>
        <taxon>Wickerhamomycetaceae</taxon>
        <taxon>Wickerhamomyces</taxon>
    </lineage>
</organism>
<evidence type="ECO:0000256" key="3">
    <source>
        <dbReference type="ARBA" id="ARBA00023002"/>
    </source>
</evidence>
<dbReference type="Gene3D" id="3.40.50.720">
    <property type="entry name" value="NAD(P)-binding Rossmann-like Domain"/>
    <property type="match status" value="1"/>
</dbReference>
<dbReference type="AlphaFoldDB" id="A0A1E3P9M1"/>
<evidence type="ECO:0000256" key="1">
    <source>
        <dbReference type="ARBA" id="ARBA00006484"/>
    </source>
</evidence>
<dbReference type="Pfam" id="PF00106">
    <property type="entry name" value="adh_short"/>
    <property type="match status" value="1"/>
</dbReference>
<dbReference type="InterPro" id="IPR036291">
    <property type="entry name" value="NAD(P)-bd_dom_sf"/>
</dbReference>
<dbReference type="STRING" id="683960.A0A1E3P9M1"/>
<protein>
    <recommendedName>
        <fullName evidence="5">Ketoreductase domain-containing protein</fullName>
    </recommendedName>
</protein>
<keyword evidence="2" id="KW-0521">NADP</keyword>
<dbReference type="FunFam" id="3.40.50.720:FF:000281">
    <property type="entry name" value="Uncharacterized oxidoreductase YIR035C"/>
    <property type="match status" value="1"/>
</dbReference>
<dbReference type="OrthoDB" id="153074at2759"/>
<dbReference type="Proteomes" id="UP000094112">
    <property type="component" value="Unassembled WGS sequence"/>
</dbReference>
<accession>A0A1E3P9M1</accession>
<name>A0A1E3P9M1_WICAA</name>
<dbReference type="InterPro" id="IPR002347">
    <property type="entry name" value="SDR_fam"/>
</dbReference>
<dbReference type="InterPro" id="IPR020904">
    <property type="entry name" value="Sc_DH/Rdtase_CS"/>
</dbReference>
<proteinExistence type="inferred from homology"/>
<dbReference type="GeneID" id="30200198"/>
<evidence type="ECO:0000256" key="4">
    <source>
        <dbReference type="RuleBase" id="RU000363"/>
    </source>
</evidence>
<dbReference type="GO" id="GO:0050664">
    <property type="term" value="F:oxidoreductase activity, acting on NAD(P)H, oxygen as acceptor"/>
    <property type="evidence" value="ECO:0007669"/>
    <property type="project" value="TreeGrafter"/>
</dbReference>
<dbReference type="PANTHER" id="PTHR43008:SF8">
    <property type="entry name" value="BENZIL REDUCTASE ((S)-BENZOIN FORMING) IRC24"/>
    <property type="match status" value="1"/>
</dbReference>
<sequence length="252" mass="27250">MGVIILTGASRGIGAVMADILLKNKENNLVAVARSEGPLRNLKIKYGEERVATVVGDLSEASVAKKIIDTAITQFGRIDSIIANAGVLQPVAQIKDVDIDQWKKLFDVNFFSIVSLVSLALPELRKTKGHVVLVSSGASTKSYDGWGAYGASKAAINHFAIQLAGEEPDVSIVSVAPGVVDTQMQVDIREKFGQNMTPEGLKRFTDLKSNNELLDPSVPGTIFANLAQRGFSKEINGKYLRYNDPLLESYTK</sequence>
<dbReference type="InterPro" id="IPR057326">
    <property type="entry name" value="KR_dom"/>
</dbReference>
<evidence type="ECO:0000256" key="2">
    <source>
        <dbReference type="ARBA" id="ARBA00022857"/>
    </source>
</evidence>
<dbReference type="EMBL" id="KV454208">
    <property type="protein sequence ID" value="ODQ62115.1"/>
    <property type="molecule type" value="Genomic_DNA"/>
</dbReference>
<keyword evidence="3" id="KW-0560">Oxidoreductase</keyword>
<dbReference type="PRINTS" id="PR00080">
    <property type="entry name" value="SDRFAMILY"/>
</dbReference>
<dbReference type="SUPFAM" id="SSF51735">
    <property type="entry name" value="NAD(P)-binding Rossmann-fold domains"/>
    <property type="match status" value="1"/>
</dbReference>
<feature type="domain" description="Ketoreductase" evidence="5">
    <location>
        <begin position="2"/>
        <end position="183"/>
    </location>
</feature>